<proteinExistence type="predicted"/>
<gene>
    <name evidence="1" type="ORF">DHETER_LOCUS15344</name>
</gene>
<feature type="non-terminal residue" evidence="1">
    <location>
        <position position="115"/>
    </location>
</feature>
<evidence type="ECO:0000313" key="2">
    <source>
        <dbReference type="Proteomes" id="UP000789702"/>
    </source>
</evidence>
<keyword evidence="2" id="KW-1185">Reference proteome</keyword>
<organism evidence="1 2">
    <name type="scientific">Dentiscutata heterogama</name>
    <dbReference type="NCBI Taxonomy" id="1316150"/>
    <lineage>
        <taxon>Eukaryota</taxon>
        <taxon>Fungi</taxon>
        <taxon>Fungi incertae sedis</taxon>
        <taxon>Mucoromycota</taxon>
        <taxon>Glomeromycotina</taxon>
        <taxon>Glomeromycetes</taxon>
        <taxon>Diversisporales</taxon>
        <taxon>Gigasporaceae</taxon>
        <taxon>Dentiscutata</taxon>
    </lineage>
</organism>
<evidence type="ECO:0000313" key="1">
    <source>
        <dbReference type="EMBL" id="CAG8762414.1"/>
    </source>
</evidence>
<reference evidence="1" key="1">
    <citation type="submission" date="2021-06" db="EMBL/GenBank/DDBJ databases">
        <authorList>
            <person name="Kallberg Y."/>
            <person name="Tangrot J."/>
            <person name="Rosling A."/>
        </authorList>
    </citation>
    <scope>NUCLEOTIDE SEQUENCE</scope>
    <source>
        <strain evidence="1">IL203A</strain>
    </source>
</reference>
<accession>A0ACA9QUF2</accession>
<comment type="caution">
    <text evidence="1">The sequence shown here is derived from an EMBL/GenBank/DDBJ whole genome shotgun (WGS) entry which is preliminary data.</text>
</comment>
<name>A0ACA9QUF2_9GLOM</name>
<protein>
    <submittedName>
        <fullName evidence="1">6521_t:CDS:1</fullName>
    </submittedName>
</protein>
<sequence>MTYKKSKGIVKKPAVLQTKKYKRSKVPCFCSTCNGQERDPRVKAEHEAQEQKPFKKHIISNHQVRYQLRDTSNGEGSSNMINEVALLDQDIGLTGGELSDSETYNFIPLSQPENL</sequence>
<dbReference type="Proteomes" id="UP000789702">
    <property type="component" value="Unassembled WGS sequence"/>
</dbReference>
<dbReference type="EMBL" id="CAJVPU010052032">
    <property type="protein sequence ID" value="CAG8762414.1"/>
    <property type="molecule type" value="Genomic_DNA"/>
</dbReference>